<reference evidence="1 2" key="1">
    <citation type="submission" date="2015-11" db="EMBL/GenBank/DDBJ databases">
        <authorList>
            <consortium name="Pathogen Informatics"/>
        </authorList>
    </citation>
    <scope>NUCLEOTIDE SEQUENCE [LARGE SCALE GENOMIC DNA]</scope>
    <source>
        <strain evidence="1 2">006A-0059</strain>
    </source>
</reference>
<gene>
    <name evidence="1" type="ORF">ERS686654_02115</name>
</gene>
<accession>A0A0S4T382</accession>
<keyword evidence="2" id="KW-1185">Reference proteome</keyword>
<evidence type="ECO:0000313" key="2">
    <source>
        <dbReference type="Proteomes" id="UP000052237"/>
    </source>
</evidence>
<dbReference type="AlphaFoldDB" id="A0A0S4T382"/>
<sequence>MFSFIIMVLVFALIKFYCHFDFSYSKPYTGKTDTRYKDIKL</sequence>
<evidence type="ECO:0000313" key="1">
    <source>
        <dbReference type="EMBL" id="CUU90446.1"/>
    </source>
</evidence>
<name>A0A0S4T382_CAMHY</name>
<organism evidence="1 2">
    <name type="scientific">Campylobacter hyointestinalis subsp. hyointestinalis</name>
    <dbReference type="NCBI Taxonomy" id="91352"/>
    <lineage>
        <taxon>Bacteria</taxon>
        <taxon>Pseudomonadati</taxon>
        <taxon>Campylobacterota</taxon>
        <taxon>Epsilonproteobacteria</taxon>
        <taxon>Campylobacterales</taxon>
        <taxon>Campylobacteraceae</taxon>
        <taxon>Campylobacter</taxon>
    </lineage>
</organism>
<dbReference type="RefSeq" id="WP_258058251.1">
    <property type="nucleotide sequence ID" value="NZ_FAUU01000010.1"/>
</dbReference>
<comment type="caution">
    <text evidence="1">The sequence shown here is derived from an EMBL/GenBank/DDBJ whole genome shotgun (WGS) entry which is preliminary data.</text>
</comment>
<dbReference type="EMBL" id="FAVB01000009">
    <property type="protein sequence ID" value="CUU90446.1"/>
    <property type="molecule type" value="Genomic_DNA"/>
</dbReference>
<protein>
    <submittedName>
        <fullName evidence="1">Uncharacterized protein</fullName>
    </submittedName>
</protein>
<proteinExistence type="predicted"/>
<dbReference type="Proteomes" id="UP000052237">
    <property type="component" value="Unassembled WGS sequence"/>
</dbReference>